<proteinExistence type="predicted"/>
<evidence type="ECO:0000313" key="2">
    <source>
        <dbReference type="Proteomes" id="UP000805704"/>
    </source>
</evidence>
<organism evidence="1 2">
    <name type="scientific">Nibea albiflora</name>
    <name type="common">Yellow drum</name>
    <name type="synonym">Corvina albiflora</name>
    <dbReference type="NCBI Taxonomy" id="240163"/>
    <lineage>
        <taxon>Eukaryota</taxon>
        <taxon>Metazoa</taxon>
        <taxon>Chordata</taxon>
        <taxon>Craniata</taxon>
        <taxon>Vertebrata</taxon>
        <taxon>Euteleostomi</taxon>
        <taxon>Actinopterygii</taxon>
        <taxon>Neopterygii</taxon>
        <taxon>Teleostei</taxon>
        <taxon>Neoteleostei</taxon>
        <taxon>Acanthomorphata</taxon>
        <taxon>Eupercaria</taxon>
        <taxon>Sciaenidae</taxon>
        <taxon>Nibea</taxon>
    </lineage>
</organism>
<reference evidence="1" key="1">
    <citation type="submission" date="2020-04" db="EMBL/GenBank/DDBJ databases">
        <title>A chromosome-scale assembly and high-density genetic map of the yellow drum (Nibea albiflora) genome.</title>
        <authorList>
            <person name="Xu D."/>
            <person name="Zhang W."/>
            <person name="Chen R."/>
            <person name="Tan P."/>
            <person name="Wang L."/>
            <person name="Song H."/>
            <person name="Tian L."/>
            <person name="Zhu Q."/>
            <person name="Wang B."/>
        </authorList>
    </citation>
    <scope>NUCLEOTIDE SEQUENCE</scope>
    <source>
        <strain evidence="1">ZJHYS-2018</strain>
    </source>
</reference>
<dbReference type="EMBL" id="CM024798">
    <property type="protein sequence ID" value="KAG8014082.1"/>
    <property type="molecule type" value="Genomic_DNA"/>
</dbReference>
<accession>A0ACB7FIH2</accession>
<protein>
    <submittedName>
        <fullName evidence="1">Uncharacterized protein</fullName>
    </submittedName>
</protein>
<dbReference type="Proteomes" id="UP000805704">
    <property type="component" value="Chromosome 10"/>
</dbReference>
<gene>
    <name evidence="1" type="ORF">GBF38_016377</name>
</gene>
<comment type="caution">
    <text evidence="1">The sequence shown here is derived from an EMBL/GenBank/DDBJ whole genome shotgun (WGS) entry which is preliminary data.</text>
</comment>
<sequence length="465" mass="52903">MRSQSPEESEPFPENRMTLRDQVKYLSAQFEKEKEFRRRDHLQHEEEVERLRREFRQKYDRAINVKQEMIVTLERQLELNQKDYAIKLNQLKLQKADNKESSSAKEGTVTEFSKTEQESVEMLLQLQNLSREYNNLCSEYDKLSVENGDLREKYNNAVSTKEQSVFLLKEKCNTMQEEKNNNILEHEKQVENMTSVFQKIAHDVDLMKQQASERHMELERLKIHLHEQNSQNSLLVAGLQAEKDLNKVLNSELQRFKNQVHQTEEPLCLSQDLERPQELSSCDLQDLTYEECVPQNPEPVGEGSPSVTQGVGLTAGATGGEENAAVTTKQHSIWKKTRHFLGLRKKTKVKNAHHQTESLLVVAESGCVSHDSVIAESGCVSPNSVVAESGCVSQDAGPLVPGSPSGPENTNLNSGATGGDENSVVTEKKKSVWKRTRHFLGLRKNKTREEESQSSSDTLTRTNVR</sequence>
<name>A0ACB7FIH2_NIBAL</name>
<evidence type="ECO:0000313" key="1">
    <source>
        <dbReference type="EMBL" id="KAG8014082.1"/>
    </source>
</evidence>
<keyword evidence="2" id="KW-1185">Reference proteome</keyword>